<protein>
    <submittedName>
        <fullName evidence="1">Uncharacterized protein</fullName>
    </submittedName>
</protein>
<evidence type="ECO:0000313" key="2">
    <source>
        <dbReference type="Proteomes" id="UP000276133"/>
    </source>
</evidence>
<evidence type="ECO:0000313" key="1">
    <source>
        <dbReference type="EMBL" id="RNA35498.1"/>
    </source>
</evidence>
<accession>A0A3M7SIZ2</accession>
<sequence>MTINLNFYIFWSKSDNLIEPTLKKENFLNRDVRIIYFDGISLNFSNLKNIKIFLVKIVRQRRIFV</sequence>
<dbReference type="AlphaFoldDB" id="A0A3M7SIZ2"/>
<gene>
    <name evidence="1" type="ORF">BpHYR1_012015</name>
</gene>
<reference evidence="1 2" key="1">
    <citation type="journal article" date="2018" name="Sci. Rep.">
        <title>Genomic signatures of local adaptation to the degree of environmental predictability in rotifers.</title>
        <authorList>
            <person name="Franch-Gras L."/>
            <person name="Hahn C."/>
            <person name="Garcia-Roger E.M."/>
            <person name="Carmona M.J."/>
            <person name="Serra M."/>
            <person name="Gomez A."/>
        </authorList>
    </citation>
    <scope>NUCLEOTIDE SEQUENCE [LARGE SCALE GENOMIC DNA]</scope>
    <source>
        <strain evidence="1">HYR1</strain>
    </source>
</reference>
<name>A0A3M7SIZ2_BRAPC</name>
<dbReference type="Proteomes" id="UP000276133">
    <property type="component" value="Unassembled WGS sequence"/>
</dbReference>
<keyword evidence="2" id="KW-1185">Reference proteome</keyword>
<organism evidence="1 2">
    <name type="scientific">Brachionus plicatilis</name>
    <name type="common">Marine rotifer</name>
    <name type="synonym">Brachionus muelleri</name>
    <dbReference type="NCBI Taxonomy" id="10195"/>
    <lineage>
        <taxon>Eukaryota</taxon>
        <taxon>Metazoa</taxon>
        <taxon>Spiralia</taxon>
        <taxon>Gnathifera</taxon>
        <taxon>Rotifera</taxon>
        <taxon>Eurotatoria</taxon>
        <taxon>Monogononta</taxon>
        <taxon>Pseudotrocha</taxon>
        <taxon>Ploima</taxon>
        <taxon>Brachionidae</taxon>
        <taxon>Brachionus</taxon>
    </lineage>
</organism>
<comment type="caution">
    <text evidence="1">The sequence shown here is derived from an EMBL/GenBank/DDBJ whole genome shotgun (WGS) entry which is preliminary data.</text>
</comment>
<proteinExistence type="predicted"/>
<dbReference type="EMBL" id="REGN01001319">
    <property type="protein sequence ID" value="RNA35498.1"/>
    <property type="molecule type" value="Genomic_DNA"/>
</dbReference>